<gene>
    <name evidence="1" type="ORF">I2H31_22010</name>
</gene>
<protein>
    <submittedName>
        <fullName evidence="1">Uncharacterized protein</fullName>
    </submittedName>
</protein>
<reference evidence="1 2" key="1">
    <citation type="submission" date="2020-11" db="EMBL/GenBank/DDBJ databases">
        <authorList>
            <person name="Kim M.K."/>
        </authorList>
    </citation>
    <scope>NUCLEOTIDE SEQUENCE [LARGE SCALE GENOMIC DNA]</scope>
    <source>
        <strain evidence="1 2">BT662</strain>
    </source>
</reference>
<name>A0ABS0IA14_9BACT</name>
<evidence type="ECO:0000313" key="2">
    <source>
        <dbReference type="Proteomes" id="UP000618931"/>
    </source>
</evidence>
<dbReference type="Proteomes" id="UP000618931">
    <property type="component" value="Unassembled WGS sequence"/>
</dbReference>
<dbReference type="EMBL" id="JADQDM010000018">
    <property type="protein sequence ID" value="MBF9223793.1"/>
    <property type="molecule type" value="Genomic_DNA"/>
</dbReference>
<comment type="caution">
    <text evidence="1">The sequence shown here is derived from an EMBL/GenBank/DDBJ whole genome shotgun (WGS) entry which is preliminary data.</text>
</comment>
<sequence>MGIYHRTRRYYGLLFCPQCLRGDGNAPYFRTYWRLFVMYACTRCGVYLQDRCPGCARPVIFFRVELGRKSALADKPISCCFHCGLNLAHAPAKPAPPAVLANQAELERILYEGWNEQVFYPQFYFVVLHQIIKQLINARPASMALQQAIDTETGWNPTQEDASVRKKKMPIGLLPLQVRIGVIQQAQWLLTDWPYRFVQVTKRYKVTSTPFLYAMPDAPFWYHRVVIENLYVSNGK</sequence>
<proteinExistence type="predicted"/>
<evidence type="ECO:0000313" key="1">
    <source>
        <dbReference type="EMBL" id="MBF9223793.1"/>
    </source>
</evidence>
<keyword evidence="2" id="KW-1185">Reference proteome</keyword>
<accession>A0ABS0IA14</accession>
<organism evidence="1 2">
    <name type="scientific">Hymenobacter ruricola</name>
    <dbReference type="NCBI Taxonomy" id="2791023"/>
    <lineage>
        <taxon>Bacteria</taxon>
        <taxon>Pseudomonadati</taxon>
        <taxon>Bacteroidota</taxon>
        <taxon>Cytophagia</taxon>
        <taxon>Cytophagales</taxon>
        <taxon>Hymenobacteraceae</taxon>
        <taxon>Hymenobacter</taxon>
    </lineage>
</organism>